<feature type="signal peptide" evidence="1">
    <location>
        <begin position="1"/>
        <end position="17"/>
    </location>
</feature>
<name>A0ABV6ZSC0_9HYPH</name>
<organism evidence="2 3">
    <name type="scientific">Labrys neptuniae</name>
    <dbReference type="NCBI Taxonomy" id="376174"/>
    <lineage>
        <taxon>Bacteria</taxon>
        <taxon>Pseudomonadati</taxon>
        <taxon>Pseudomonadota</taxon>
        <taxon>Alphaproteobacteria</taxon>
        <taxon>Hyphomicrobiales</taxon>
        <taxon>Xanthobacteraceae</taxon>
        <taxon>Labrys</taxon>
    </lineage>
</organism>
<sequence length="151" mass="16055">MTCKPLMLFLLSTPLLAPFGLDAAKATPISAGHGPALQLPPGFVRIGEKLDIPVRPRGWKPRPATPAATMNAVTSNLQARFEKAAGSPTLLLTRQAALTSGWGWAVDHFEAIDTRHKGAISLDDVLAYVQRTSKVALPSPAASQTKVRVIP</sequence>
<dbReference type="EMBL" id="JBHGPK010000072">
    <property type="protein sequence ID" value="MFC2255084.1"/>
    <property type="molecule type" value="Genomic_DNA"/>
</dbReference>
<keyword evidence="1" id="KW-0732">Signal</keyword>
<dbReference type="Proteomes" id="UP001595190">
    <property type="component" value="Unassembled WGS sequence"/>
</dbReference>
<feature type="chain" id="PRO_5047538581" description="EF-hand domain-containing protein" evidence="1">
    <location>
        <begin position="18"/>
        <end position="151"/>
    </location>
</feature>
<reference evidence="2 3" key="1">
    <citation type="submission" date="2024-09" db="EMBL/GenBank/DDBJ databases">
        <title>Description of Labrys sedimenti sp. nov., isolated from a diclofenac-degrading enrichment culture, and genome-based reclassification of Labrys portucalensis as a later heterotypic synonym of Labrys neptuniae.</title>
        <authorList>
            <person name="Tancsics A."/>
            <person name="Csepanyi A."/>
        </authorList>
    </citation>
    <scope>NUCLEOTIDE SEQUENCE [LARGE SCALE GENOMIC DNA]</scope>
    <source>
        <strain evidence="2 3">LMG 23412</strain>
    </source>
</reference>
<evidence type="ECO:0000256" key="1">
    <source>
        <dbReference type="SAM" id="SignalP"/>
    </source>
</evidence>
<gene>
    <name evidence="2" type="ORF">ACETRX_36445</name>
</gene>
<accession>A0ABV6ZSC0</accession>
<evidence type="ECO:0000313" key="2">
    <source>
        <dbReference type="EMBL" id="MFC2255084.1"/>
    </source>
</evidence>
<evidence type="ECO:0000313" key="3">
    <source>
        <dbReference type="Proteomes" id="UP001595190"/>
    </source>
</evidence>
<proteinExistence type="predicted"/>
<dbReference type="RefSeq" id="WP_394315659.1">
    <property type="nucleotide sequence ID" value="NZ_JBHGPK010000072.1"/>
</dbReference>
<evidence type="ECO:0008006" key="4">
    <source>
        <dbReference type="Google" id="ProtNLM"/>
    </source>
</evidence>
<comment type="caution">
    <text evidence="2">The sequence shown here is derived from an EMBL/GenBank/DDBJ whole genome shotgun (WGS) entry which is preliminary data.</text>
</comment>
<protein>
    <recommendedName>
        <fullName evidence="4">EF-hand domain-containing protein</fullName>
    </recommendedName>
</protein>